<feature type="domain" description="Thioredoxin" evidence="8">
    <location>
        <begin position="48"/>
        <end position="205"/>
    </location>
</feature>
<dbReference type="InterPro" id="IPR045870">
    <property type="entry name" value="TryX_NRX_thioredoxin_dom"/>
</dbReference>
<comment type="caution">
    <text evidence="9">The sequence shown here is derived from an EMBL/GenBank/DDBJ whole genome shotgun (WGS) entry which is preliminary data.</text>
</comment>
<dbReference type="EMBL" id="JACEFO010001862">
    <property type="protein sequence ID" value="KAF8698719.1"/>
    <property type="molecule type" value="Genomic_DNA"/>
</dbReference>
<evidence type="ECO:0000256" key="5">
    <source>
        <dbReference type="ARBA" id="ARBA00025782"/>
    </source>
</evidence>
<evidence type="ECO:0000256" key="3">
    <source>
        <dbReference type="ARBA" id="ARBA00023002"/>
    </source>
</evidence>
<evidence type="ECO:0000256" key="1">
    <source>
        <dbReference type="ARBA" id="ARBA00012612"/>
    </source>
</evidence>
<dbReference type="PANTHER" id="PTHR13871:SF96">
    <property type="entry name" value="THIOREDOXIN DOMAIN-CONTAINING PROTEIN"/>
    <property type="match status" value="1"/>
</dbReference>
<evidence type="ECO:0000259" key="8">
    <source>
        <dbReference type="PROSITE" id="PS51352"/>
    </source>
</evidence>
<feature type="domain" description="Thioredoxin" evidence="8">
    <location>
        <begin position="376"/>
        <end position="543"/>
    </location>
</feature>
<accession>A0A835ELK3</accession>
<reference evidence="9" key="1">
    <citation type="submission" date="2020-07" db="EMBL/GenBank/DDBJ databases">
        <title>Genome sequence and genetic diversity analysis of an under-domesticated orphan crop, white fonio (Digitaria exilis).</title>
        <authorList>
            <person name="Bennetzen J.L."/>
            <person name="Chen S."/>
            <person name="Ma X."/>
            <person name="Wang X."/>
            <person name="Yssel A.E.J."/>
            <person name="Chaluvadi S.R."/>
            <person name="Johnson M."/>
            <person name="Gangashetty P."/>
            <person name="Hamidou F."/>
            <person name="Sanogo M.D."/>
            <person name="Zwaenepoel A."/>
            <person name="Wallace J."/>
            <person name="Van De Peer Y."/>
            <person name="Van Deynze A."/>
        </authorList>
    </citation>
    <scope>NUCLEOTIDE SEQUENCE</scope>
    <source>
        <tissue evidence="9">Leaves</tissue>
    </source>
</reference>
<protein>
    <recommendedName>
        <fullName evidence="1">protein-disulfide reductase</fullName>
        <ecNumber evidence="1">1.8.1.8</ecNumber>
    </recommendedName>
</protein>
<dbReference type="AlphaFoldDB" id="A0A835ELK3"/>
<organism evidence="9 10">
    <name type="scientific">Digitaria exilis</name>
    <dbReference type="NCBI Taxonomy" id="1010633"/>
    <lineage>
        <taxon>Eukaryota</taxon>
        <taxon>Viridiplantae</taxon>
        <taxon>Streptophyta</taxon>
        <taxon>Embryophyta</taxon>
        <taxon>Tracheophyta</taxon>
        <taxon>Spermatophyta</taxon>
        <taxon>Magnoliopsida</taxon>
        <taxon>Liliopsida</taxon>
        <taxon>Poales</taxon>
        <taxon>Poaceae</taxon>
        <taxon>PACMAD clade</taxon>
        <taxon>Panicoideae</taxon>
        <taxon>Panicodae</taxon>
        <taxon>Paniceae</taxon>
        <taxon>Anthephorinae</taxon>
        <taxon>Digitaria</taxon>
    </lineage>
</organism>
<dbReference type="Proteomes" id="UP000636709">
    <property type="component" value="Unassembled WGS sequence"/>
</dbReference>
<dbReference type="GO" id="GO:0004791">
    <property type="term" value="F:thioredoxin-disulfide reductase (NADPH) activity"/>
    <property type="evidence" value="ECO:0007669"/>
    <property type="project" value="InterPro"/>
</dbReference>
<dbReference type="EC" id="1.8.1.8" evidence="1"/>
<evidence type="ECO:0000256" key="7">
    <source>
        <dbReference type="ARBA" id="ARBA00047804"/>
    </source>
</evidence>
<comment type="catalytic activity">
    <reaction evidence="6">
        <text>[protein]-dithiol + NAD(+) = [protein]-disulfide + NADH + H(+)</text>
        <dbReference type="Rhea" id="RHEA:18749"/>
        <dbReference type="Rhea" id="RHEA-COMP:10593"/>
        <dbReference type="Rhea" id="RHEA-COMP:10594"/>
        <dbReference type="ChEBI" id="CHEBI:15378"/>
        <dbReference type="ChEBI" id="CHEBI:29950"/>
        <dbReference type="ChEBI" id="CHEBI:50058"/>
        <dbReference type="ChEBI" id="CHEBI:57540"/>
        <dbReference type="ChEBI" id="CHEBI:57945"/>
        <dbReference type="EC" id="1.8.1.8"/>
    </reaction>
</comment>
<dbReference type="Gene3D" id="3.40.30.10">
    <property type="entry name" value="Glutaredoxin"/>
    <property type="match status" value="3"/>
</dbReference>
<evidence type="ECO:0000313" key="9">
    <source>
        <dbReference type="EMBL" id="KAF8698719.1"/>
    </source>
</evidence>
<dbReference type="InterPro" id="IPR017937">
    <property type="entry name" value="Thioredoxin_CS"/>
</dbReference>
<keyword evidence="4" id="KW-0520">NAD</keyword>
<evidence type="ECO:0000313" key="10">
    <source>
        <dbReference type="Proteomes" id="UP000636709"/>
    </source>
</evidence>
<dbReference type="CDD" id="cd03009">
    <property type="entry name" value="TryX_like_TryX_NRX"/>
    <property type="match status" value="2"/>
</dbReference>
<sequence>MAEAALTTTGGGIGAILAAGDRDFLVRNSGEQVRTPPPFLVFAFTRLLPRASPGADLRFGAVIGWIVHVVKISSIEANNVALYFSASWCPPCRQFTPKLIETYKELASQGKSFEVVFVSGDKNDEAFNAYFAKMPWLAVPFSDSEGRKGINGRFKVSGIPHLVILDAKTGEVYTEDGVEFVTGYGVEAYPFTPERINEVNEQEKAAKDSQTIQSVLSTSTRDYLISNNGDKMLNCFIVVVCTQLPISDLVGKYVGLCFVVGGFGPVDQFTSVLAKIYEKLKEVGEKFEVVAVSLDSDESSFKESFAKMPWLAIPHGDKMCEKLVRYFELSSLPTLVLIGPDGKTLNNNVADIIEEHGFEAWEGFPFSAEKLDILAEKAKAKAAAQTLESLLISGDSDFVIGKDGAKVPVTELVGKTVLLYFSAKWCGPCRAFLPTLVKEYNKIKEKNSDFEIVFISSDREQSSFDEFFSGMPWLALPFGDEREALLSKAFRIRGIPSLVAIGPTGQTVGRDAKTPLMAHGADAFPFTEERLEELQRKLDEMAKGWPEKLKHELHEEHELVLLRLGTYRCNGCREMGSTWSYRCGECDFDLHPKCALAEKGKKGEDGKAAEEAPDGYVCEGDVCRKV</sequence>
<keyword evidence="10" id="KW-1185">Reference proteome</keyword>
<keyword evidence="2" id="KW-0677">Repeat</keyword>
<evidence type="ECO:0000256" key="4">
    <source>
        <dbReference type="ARBA" id="ARBA00023027"/>
    </source>
</evidence>
<dbReference type="InterPro" id="IPR036249">
    <property type="entry name" value="Thioredoxin-like_sf"/>
</dbReference>
<dbReference type="SUPFAM" id="SSF52833">
    <property type="entry name" value="Thioredoxin-like"/>
    <property type="match status" value="3"/>
</dbReference>
<dbReference type="PANTHER" id="PTHR13871">
    <property type="entry name" value="THIOREDOXIN"/>
    <property type="match status" value="1"/>
</dbReference>
<dbReference type="InterPro" id="IPR004146">
    <property type="entry name" value="DC1"/>
</dbReference>
<evidence type="ECO:0000256" key="6">
    <source>
        <dbReference type="ARBA" id="ARBA00047388"/>
    </source>
</evidence>
<dbReference type="InterPro" id="IPR012336">
    <property type="entry name" value="Thioredoxin-like_fold"/>
</dbReference>
<name>A0A835ELK3_9POAL</name>
<comment type="catalytic activity">
    <reaction evidence="7">
        <text>[protein]-dithiol + NADP(+) = [protein]-disulfide + NADPH + H(+)</text>
        <dbReference type="Rhea" id="RHEA:18753"/>
        <dbReference type="Rhea" id="RHEA-COMP:10593"/>
        <dbReference type="Rhea" id="RHEA-COMP:10594"/>
        <dbReference type="ChEBI" id="CHEBI:15378"/>
        <dbReference type="ChEBI" id="CHEBI:29950"/>
        <dbReference type="ChEBI" id="CHEBI:50058"/>
        <dbReference type="ChEBI" id="CHEBI:57783"/>
        <dbReference type="ChEBI" id="CHEBI:58349"/>
        <dbReference type="EC" id="1.8.1.8"/>
    </reaction>
</comment>
<dbReference type="InterPro" id="IPR013766">
    <property type="entry name" value="Thioredoxin_domain"/>
</dbReference>
<dbReference type="InterPro" id="IPR046349">
    <property type="entry name" value="C1-like_sf"/>
</dbReference>
<keyword evidence="3" id="KW-0560">Oxidoreductase</keyword>
<dbReference type="SUPFAM" id="SSF57889">
    <property type="entry name" value="Cysteine-rich domain"/>
    <property type="match status" value="1"/>
</dbReference>
<dbReference type="InterPro" id="IPR052259">
    <property type="entry name" value="Nucleoredoxin-like"/>
</dbReference>
<gene>
    <name evidence="9" type="ORF">HU200_034971</name>
</gene>
<evidence type="ECO:0000256" key="2">
    <source>
        <dbReference type="ARBA" id="ARBA00022737"/>
    </source>
</evidence>
<dbReference type="OrthoDB" id="409136at2759"/>
<dbReference type="PROSITE" id="PS00194">
    <property type="entry name" value="THIOREDOXIN_1"/>
    <property type="match status" value="1"/>
</dbReference>
<proteinExistence type="inferred from homology"/>
<comment type="similarity">
    <text evidence="5">Belongs to the nucleoredoxin family.</text>
</comment>
<dbReference type="PROSITE" id="PS51352">
    <property type="entry name" value="THIOREDOXIN_2"/>
    <property type="match status" value="2"/>
</dbReference>
<dbReference type="Pfam" id="PF13905">
    <property type="entry name" value="Thioredoxin_8"/>
    <property type="match status" value="3"/>
</dbReference>
<dbReference type="Pfam" id="PF03107">
    <property type="entry name" value="C1_2"/>
    <property type="match status" value="1"/>
</dbReference>